<gene>
    <name evidence="15" type="ORF">TCAL_03408</name>
</gene>
<dbReference type="EMBL" id="VCGU01000008">
    <property type="protein sequence ID" value="TRY71855.1"/>
    <property type="molecule type" value="Genomic_DNA"/>
</dbReference>
<dbReference type="SUPFAM" id="SSF63712">
    <property type="entry name" value="Nicotinic receptor ligand binding domain-like"/>
    <property type="match status" value="1"/>
</dbReference>
<evidence type="ECO:0000256" key="5">
    <source>
        <dbReference type="ARBA" id="ARBA00022692"/>
    </source>
</evidence>
<dbReference type="InterPro" id="IPR038050">
    <property type="entry name" value="Neuro_actylchol_rec"/>
</dbReference>
<dbReference type="InterPro" id="IPR006201">
    <property type="entry name" value="Neur_channel"/>
</dbReference>
<proteinExistence type="predicted"/>
<dbReference type="SUPFAM" id="SSF90112">
    <property type="entry name" value="Neurotransmitter-gated ion-channel transmembrane pore"/>
    <property type="match status" value="1"/>
</dbReference>
<evidence type="ECO:0000256" key="11">
    <source>
        <dbReference type="SAM" id="MobiDB-lite"/>
    </source>
</evidence>
<comment type="caution">
    <text evidence="15">The sequence shown here is derived from an EMBL/GenBank/DDBJ whole genome shotgun (WGS) entry which is preliminary data.</text>
</comment>
<dbReference type="InterPro" id="IPR036734">
    <property type="entry name" value="Neur_chan_lig-bd_sf"/>
</dbReference>
<organism evidence="15 16">
    <name type="scientific">Tigriopus californicus</name>
    <name type="common">Marine copepod</name>
    <dbReference type="NCBI Taxonomy" id="6832"/>
    <lineage>
        <taxon>Eukaryota</taxon>
        <taxon>Metazoa</taxon>
        <taxon>Ecdysozoa</taxon>
        <taxon>Arthropoda</taxon>
        <taxon>Crustacea</taxon>
        <taxon>Multicrustacea</taxon>
        <taxon>Hexanauplia</taxon>
        <taxon>Copepoda</taxon>
        <taxon>Harpacticoida</taxon>
        <taxon>Harpacticidae</taxon>
        <taxon>Tigriopus</taxon>
    </lineage>
</organism>
<dbReference type="GO" id="GO:0005254">
    <property type="term" value="F:chloride channel activity"/>
    <property type="evidence" value="ECO:0007669"/>
    <property type="project" value="UniProtKB-ARBA"/>
</dbReference>
<keyword evidence="9 12" id="KW-0472">Membrane</keyword>
<evidence type="ECO:0000256" key="10">
    <source>
        <dbReference type="ARBA" id="ARBA00023303"/>
    </source>
</evidence>
<feature type="transmembrane region" description="Helical" evidence="12">
    <location>
        <begin position="232"/>
        <end position="250"/>
    </location>
</feature>
<keyword evidence="5 12" id="KW-0812">Transmembrane</keyword>
<dbReference type="Pfam" id="PF02932">
    <property type="entry name" value="Neur_chan_memb"/>
    <property type="match status" value="1"/>
</dbReference>
<dbReference type="InterPro" id="IPR006028">
    <property type="entry name" value="GABAA/Glycine_rcpt"/>
</dbReference>
<dbReference type="Pfam" id="PF02931">
    <property type="entry name" value="Neur_chan_LBD"/>
    <property type="match status" value="1"/>
</dbReference>
<evidence type="ECO:0000256" key="3">
    <source>
        <dbReference type="ARBA" id="ARBA00022448"/>
    </source>
</evidence>
<dbReference type="GO" id="GO:0005886">
    <property type="term" value="C:plasma membrane"/>
    <property type="evidence" value="ECO:0007669"/>
    <property type="project" value="UniProtKB-SubCell"/>
</dbReference>
<dbReference type="PRINTS" id="PR00253">
    <property type="entry name" value="GABAARECEPTR"/>
</dbReference>
<evidence type="ECO:0000259" key="13">
    <source>
        <dbReference type="Pfam" id="PF02931"/>
    </source>
</evidence>
<dbReference type="Gene3D" id="2.70.170.10">
    <property type="entry name" value="Neurotransmitter-gated ion-channel ligand-binding domain"/>
    <property type="match status" value="1"/>
</dbReference>
<dbReference type="GO" id="GO:0099095">
    <property type="term" value="F:ligand-gated monoatomic anion channel activity"/>
    <property type="evidence" value="ECO:0007669"/>
    <property type="project" value="UniProtKB-ARBA"/>
</dbReference>
<evidence type="ECO:0000256" key="7">
    <source>
        <dbReference type="ARBA" id="ARBA00022989"/>
    </source>
</evidence>
<keyword evidence="3" id="KW-0813">Transport</keyword>
<evidence type="ECO:0000313" key="16">
    <source>
        <dbReference type="Proteomes" id="UP000318571"/>
    </source>
</evidence>
<evidence type="ECO:0000313" key="15">
    <source>
        <dbReference type="EMBL" id="TRY71855.1"/>
    </source>
</evidence>
<feature type="domain" description="Neurotransmitter-gated ion-channel transmembrane" evidence="14">
    <location>
        <begin position="215"/>
        <end position="442"/>
    </location>
</feature>
<feature type="region of interest" description="Disordered" evidence="11">
    <location>
        <begin position="380"/>
        <end position="406"/>
    </location>
</feature>
<dbReference type="InterPro" id="IPR018000">
    <property type="entry name" value="Neurotransmitter_ion_chnl_CS"/>
</dbReference>
<keyword evidence="16" id="KW-1185">Reference proteome</keyword>
<dbReference type="GO" id="GO:0004888">
    <property type="term" value="F:transmembrane signaling receptor activity"/>
    <property type="evidence" value="ECO:0007669"/>
    <property type="project" value="InterPro"/>
</dbReference>
<keyword evidence="8" id="KW-0406">Ion transport</keyword>
<evidence type="ECO:0008006" key="17">
    <source>
        <dbReference type="Google" id="ProtNLM"/>
    </source>
</evidence>
<evidence type="ECO:0000256" key="8">
    <source>
        <dbReference type="ARBA" id="ARBA00023065"/>
    </source>
</evidence>
<evidence type="ECO:0000256" key="4">
    <source>
        <dbReference type="ARBA" id="ARBA00022475"/>
    </source>
</evidence>
<feature type="domain" description="Neurotransmitter-gated ion-channel ligand-binding" evidence="13">
    <location>
        <begin position="36"/>
        <end position="204"/>
    </location>
</feature>
<keyword evidence="10" id="KW-0407">Ion channel</keyword>
<dbReference type="InterPro" id="IPR036719">
    <property type="entry name" value="Neuro-gated_channel_TM_sf"/>
</dbReference>
<dbReference type="GO" id="GO:0005230">
    <property type="term" value="F:extracellular ligand-gated monoatomic ion channel activity"/>
    <property type="evidence" value="ECO:0007669"/>
    <property type="project" value="InterPro"/>
</dbReference>
<evidence type="ECO:0000256" key="12">
    <source>
        <dbReference type="SAM" id="Phobius"/>
    </source>
</evidence>
<name>A0A553P2C9_TIGCA</name>
<dbReference type="InterPro" id="IPR006029">
    <property type="entry name" value="Neurotrans-gated_channel_TM"/>
</dbReference>
<feature type="transmembrane region" description="Helical" evidence="12">
    <location>
        <begin position="270"/>
        <end position="292"/>
    </location>
</feature>
<dbReference type="PANTHER" id="PTHR18945">
    <property type="entry name" value="NEUROTRANSMITTER GATED ION CHANNEL"/>
    <property type="match status" value="1"/>
</dbReference>
<dbReference type="PROSITE" id="PS00236">
    <property type="entry name" value="NEUROTR_ION_CHANNEL"/>
    <property type="match status" value="1"/>
</dbReference>
<accession>A0A553P2C9</accession>
<dbReference type="InterPro" id="IPR006202">
    <property type="entry name" value="Neur_chan_lig-bd"/>
</dbReference>
<dbReference type="Gene3D" id="1.20.58.390">
    <property type="entry name" value="Neurotransmitter-gated ion-channel transmembrane domain"/>
    <property type="match status" value="1"/>
</dbReference>
<evidence type="ECO:0000256" key="6">
    <source>
        <dbReference type="ARBA" id="ARBA00022729"/>
    </source>
</evidence>
<reference evidence="15 16" key="1">
    <citation type="journal article" date="2018" name="Nat. Ecol. Evol.">
        <title>Genomic signatures of mitonuclear coevolution across populations of Tigriopus californicus.</title>
        <authorList>
            <person name="Barreto F.S."/>
            <person name="Watson E.T."/>
            <person name="Lima T.G."/>
            <person name="Willett C.S."/>
            <person name="Edmands S."/>
            <person name="Li W."/>
            <person name="Burton R.S."/>
        </authorList>
    </citation>
    <scope>NUCLEOTIDE SEQUENCE [LARGE SCALE GENOMIC DNA]</scope>
    <source>
        <strain evidence="15 16">San Diego</strain>
    </source>
</reference>
<dbReference type="Proteomes" id="UP000318571">
    <property type="component" value="Chromosome 7"/>
</dbReference>
<evidence type="ECO:0000259" key="14">
    <source>
        <dbReference type="Pfam" id="PF02932"/>
    </source>
</evidence>
<evidence type="ECO:0000256" key="9">
    <source>
        <dbReference type="ARBA" id="ARBA00023136"/>
    </source>
</evidence>
<evidence type="ECO:0000256" key="1">
    <source>
        <dbReference type="ARBA" id="ARBA00004141"/>
    </source>
</evidence>
<comment type="subcellular location">
    <subcellularLocation>
        <location evidence="2">Cell membrane</location>
    </subcellularLocation>
    <subcellularLocation>
        <location evidence="1">Membrane</location>
        <topology evidence="1">Multi-pass membrane protein</topology>
    </subcellularLocation>
</comment>
<dbReference type="AlphaFoldDB" id="A0A553P2C9"/>
<feature type="non-terminal residue" evidence="15">
    <location>
        <position position="1"/>
    </location>
</feature>
<evidence type="ECO:0000256" key="2">
    <source>
        <dbReference type="ARBA" id="ARBA00004236"/>
    </source>
</evidence>
<protein>
    <recommendedName>
        <fullName evidence="17">Neurotransmitter-gated ion-channel ligand-binding domain-containing protein</fullName>
    </recommendedName>
</protein>
<keyword evidence="4" id="KW-1003">Cell membrane</keyword>
<keyword evidence="6" id="KW-0732">Signal</keyword>
<keyword evidence="7 12" id="KW-1133">Transmembrane helix</keyword>
<dbReference type="STRING" id="6832.A0A553P2C9"/>
<sequence length="455" mass="52450">TSSFFFELPNDYNKNEPDTFPALVELDFTIVEIIDAISLQGGLTMTWLDSRVRLNLTNPSLNLKESNLNPEEKSKFWTPDVWIANLRDFKLIKSYEDQATFTITKDKKLQLWQSVTIKTSCPMYFEFYPFDIQTCTLKFSANGLDYNAQRFIGNISFREPLHLSQGALQFHNIRLEQDAQTSFKSKETNRVWPQLQVTFFMERRRVDHILQTFQPTGCVVCLSWISFLIPPYIVPGRMVLLVTLLLVVFSTYQTEHQRSPRSSSLKALDVWFMGCMVFVLAAICEYAVQLLLKRLIIRKRRQQDKEEREIEETMSKVKVTFVKDLFLNSLKTSANDRELEEEVGGNTVIGKSSVPARSSAVTPRYRSATATTRHIKVSPLENNGNKVRPLKQKPPETVMDSGSEYGDINDSELEGEELLEKIDDTALKVFPCCFMIFNIAYWANYTLRENLVQNA</sequence>